<accession>A0ABP9W6S0</accession>
<comment type="caution">
    <text evidence="1">The sequence shown here is derived from an EMBL/GenBank/DDBJ whole genome shotgun (WGS) entry which is preliminary data.</text>
</comment>
<evidence type="ECO:0000313" key="2">
    <source>
        <dbReference type="Proteomes" id="UP001401887"/>
    </source>
</evidence>
<keyword evidence="2" id="KW-1185">Reference proteome</keyword>
<dbReference type="RefSeq" id="WP_345462416.1">
    <property type="nucleotide sequence ID" value="NZ_BAABRP010000002.1"/>
</dbReference>
<sequence>MTDAPNPFAAYHTAVAAMKAPLLDSPLKPVIAGLTVEAASPHRQVRLHVTLHGTLAVAALLGEPSFRDRLAPMLSAEDVERAWLHFEHGNLAALGYTTRVTGVDVGTAALLGAVVREYVQALRFQGEMQVGLHAPGPRTEVEIAASSSLNPQWRPPVFTISGAVHLTPAGLRAELDPPGGSEPLPF</sequence>
<gene>
    <name evidence="1" type="ORF">Dcar01_01199</name>
</gene>
<name>A0ABP9W6S0_9DEIO</name>
<proteinExistence type="predicted"/>
<reference evidence="1 2" key="1">
    <citation type="submission" date="2024-02" db="EMBL/GenBank/DDBJ databases">
        <title>Deinococcus carri NBRC 110142.</title>
        <authorList>
            <person name="Ichikawa N."/>
            <person name="Katano-Makiyama Y."/>
            <person name="Hidaka K."/>
        </authorList>
    </citation>
    <scope>NUCLEOTIDE SEQUENCE [LARGE SCALE GENOMIC DNA]</scope>
    <source>
        <strain evidence="1 2">NBRC 110142</strain>
    </source>
</reference>
<dbReference type="EMBL" id="BAABRP010000002">
    <property type="protein sequence ID" value="GAA5512485.1"/>
    <property type="molecule type" value="Genomic_DNA"/>
</dbReference>
<organism evidence="1 2">
    <name type="scientific">Deinococcus carri</name>
    <dbReference type="NCBI Taxonomy" id="1211323"/>
    <lineage>
        <taxon>Bacteria</taxon>
        <taxon>Thermotogati</taxon>
        <taxon>Deinococcota</taxon>
        <taxon>Deinococci</taxon>
        <taxon>Deinococcales</taxon>
        <taxon>Deinococcaceae</taxon>
        <taxon>Deinococcus</taxon>
    </lineage>
</organism>
<evidence type="ECO:0000313" key="1">
    <source>
        <dbReference type="EMBL" id="GAA5512485.1"/>
    </source>
</evidence>
<dbReference type="Proteomes" id="UP001401887">
    <property type="component" value="Unassembled WGS sequence"/>
</dbReference>
<protein>
    <submittedName>
        <fullName evidence="1">Uncharacterized protein</fullName>
    </submittedName>
</protein>